<evidence type="ECO:0000313" key="2">
    <source>
        <dbReference type="EMBL" id="MPY68292.1"/>
    </source>
</evidence>
<organism evidence="2 3">
    <name type="scientific">Deinococcus terrestris</name>
    <dbReference type="NCBI Taxonomy" id="2651870"/>
    <lineage>
        <taxon>Bacteria</taxon>
        <taxon>Thermotogati</taxon>
        <taxon>Deinococcota</taxon>
        <taxon>Deinococci</taxon>
        <taxon>Deinococcales</taxon>
        <taxon>Deinococcaceae</taxon>
        <taxon>Deinococcus</taxon>
    </lineage>
</organism>
<dbReference type="RefSeq" id="WP_152872588.1">
    <property type="nucleotide sequence ID" value="NZ_WBSL01000020.1"/>
</dbReference>
<protein>
    <submittedName>
        <fullName evidence="2">Uncharacterized protein</fullName>
    </submittedName>
</protein>
<feature type="chain" id="PRO_5030763828" evidence="1">
    <location>
        <begin position="24"/>
        <end position="112"/>
    </location>
</feature>
<evidence type="ECO:0000313" key="3">
    <source>
        <dbReference type="Proteomes" id="UP000484842"/>
    </source>
</evidence>
<accession>A0A7X1TTD2</accession>
<evidence type="ECO:0000256" key="1">
    <source>
        <dbReference type="SAM" id="SignalP"/>
    </source>
</evidence>
<reference evidence="2 3" key="1">
    <citation type="submission" date="2019-10" db="EMBL/GenBank/DDBJ databases">
        <title>Deinococcus sp. isolated from soil.</title>
        <authorList>
            <person name="Li Y."/>
            <person name="Wang J."/>
        </authorList>
    </citation>
    <scope>NUCLEOTIDE SEQUENCE [LARGE SCALE GENOMIC DNA]</scope>
    <source>
        <strain evidence="2 3">SDU3-2</strain>
    </source>
</reference>
<gene>
    <name evidence="2" type="ORF">F8S09_16675</name>
</gene>
<name>A0A7X1TTD2_9DEIO</name>
<dbReference type="EMBL" id="WBSL01000020">
    <property type="protein sequence ID" value="MPY68292.1"/>
    <property type="molecule type" value="Genomic_DNA"/>
</dbReference>
<keyword evidence="3" id="KW-1185">Reference proteome</keyword>
<feature type="signal peptide" evidence="1">
    <location>
        <begin position="1"/>
        <end position="23"/>
    </location>
</feature>
<proteinExistence type="predicted"/>
<comment type="caution">
    <text evidence="2">The sequence shown here is derived from an EMBL/GenBank/DDBJ whole genome shotgun (WGS) entry which is preliminary data.</text>
</comment>
<keyword evidence="1" id="KW-0732">Signal</keyword>
<dbReference type="Proteomes" id="UP000484842">
    <property type="component" value="Unassembled WGS sequence"/>
</dbReference>
<dbReference type="AlphaFoldDB" id="A0A7X1TTD2"/>
<sequence>MKQPFPITLLALTALGGLGLSQATRPVTAPALQAQTPLQLQTSIKASGKGVLTGAPTVTQARIMHVPSSQSRQAFFLGDQVLFLDGQQASFGNLSTVSDAAFNGPAGPQKGK</sequence>